<feature type="repeat" description="WD" evidence="3">
    <location>
        <begin position="348"/>
        <end position="380"/>
    </location>
</feature>
<dbReference type="EMBL" id="AK173227">
    <property type="protein sequence ID" value="BAD32505.1"/>
    <property type="molecule type" value="mRNA"/>
</dbReference>
<evidence type="ECO:0000313" key="5">
    <source>
        <dbReference type="MGI" id="MGI:1338057"/>
    </source>
</evidence>
<dbReference type="PROSITE" id="PS50082">
    <property type="entry name" value="WD_REPEATS_2"/>
    <property type="match status" value="3"/>
</dbReference>
<dbReference type="InterPro" id="IPR001680">
    <property type="entry name" value="WD40_rpt"/>
</dbReference>
<name>Q69ZD9_MOUSE</name>
<evidence type="ECO:0000256" key="3">
    <source>
        <dbReference type="PROSITE-ProRule" id="PRU00221"/>
    </source>
</evidence>
<dbReference type="SUPFAM" id="SSF50978">
    <property type="entry name" value="WD40 repeat-like"/>
    <property type="match status" value="1"/>
</dbReference>
<keyword evidence="2" id="KW-0677">Repeat</keyword>
<reference evidence="4" key="1">
    <citation type="journal article" date="2004" name="DNA Res.">
        <title>Prediction of the coding sequences of mouse homologues of KIAA gene: IV. The complete nucleotide sequences of 500 mouse KIAA-homologous cDNAs identified by screening of terminal sequences of cDNA clones randomly sampled from size-fractionated libraries.</title>
        <authorList>
            <person name="Okazaki N."/>
            <person name="Kikuno R."/>
            <person name="Ohara R."/>
            <person name="Inamoto S."/>
            <person name="Koseki H."/>
            <person name="Hiraoka S."/>
            <person name="Saga Y."/>
            <person name="Seino S."/>
            <person name="Nishimura M."/>
            <person name="Kaisho T."/>
            <person name="Hoshino K."/>
            <person name="Kitamura H."/>
            <person name="Nagase T."/>
            <person name="Ohara O."/>
            <person name="Koga H."/>
        </authorList>
    </citation>
    <scope>NUCLEOTIDE SEQUENCE</scope>
    <source>
        <tissue evidence="4">Fetal brain</tissue>
    </source>
</reference>
<dbReference type="PROSITE" id="PS50294">
    <property type="entry name" value="WD_REPEATS_REGION"/>
    <property type="match status" value="1"/>
</dbReference>
<proteinExistence type="evidence at transcript level"/>
<evidence type="ECO:0000256" key="2">
    <source>
        <dbReference type="ARBA" id="ARBA00022737"/>
    </source>
</evidence>
<feature type="non-terminal residue" evidence="4">
    <location>
        <position position="1"/>
    </location>
</feature>
<feature type="repeat" description="WD" evidence="3">
    <location>
        <begin position="261"/>
        <end position="302"/>
    </location>
</feature>
<dbReference type="AlphaFoldDB" id="Q69ZD9"/>
<dbReference type="PANTHER" id="PTHR19854">
    <property type="entry name" value="TRANSDUCIN BETA-LIKE 3"/>
    <property type="match status" value="1"/>
</dbReference>
<evidence type="ECO:0000256" key="1">
    <source>
        <dbReference type="ARBA" id="ARBA00022574"/>
    </source>
</evidence>
<gene>
    <name evidence="5" type="primary">Gnb1l</name>
    <name evidence="4" type="synonym">mKIAA1645</name>
</gene>
<dbReference type="FunFam" id="2.130.10.10:FF:002359">
    <property type="entry name" value="Guanine nucleotide-binding protein subunit beta-like protein 1"/>
    <property type="match status" value="1"/>
</dbReference>
<dbReference type="InterPro" id="IPR036322">
    <property type="entry name" value="WD40_repeat_dom_sf"/>
</dbReference>
<dbReference type="Pfam" id="PF00400">
    <property type="entry name" value="WD40"/>
    <property type="match status" value="3"/>
</dbReference>
<feature type="repeat" description="WD" evidence="3">
    <location>
        <begin position="73"/>
        <end position="119"/>
    </location>
</feature>
<dbReference type="PANTHER" id="PTHR19854:SF1">
    <property type="entry name" value="GUANINE NUCLEOTIDE-BINDING PROTEIN SUBUNIT BETA-LIKE PROTEIN 1"/>
    <property type="match status" value="1"/>
</dbReference>
<evidence type="ECO:0000313" key="4">
    <source>
        <dbReference type="EMBL" id="BAD32505.1"/>
    </source>
</evidence>
<dbReference type="MGI" id="MGI:1338057">
    <property type="gene designation" value="Gnb1l"/>
</dbReference>
<dbReference type="InterPro" id="IPR015943">
    <property type="entry name" value="WD40/YVTN_repeat-like_dom_sf"/>
</dbReference>
<organism evidence="4">
    <name type="scientific">Mus musculus</name>
    <name type="common">Mouse</name>
    <dbReference type="NCBI Taxonomy" id="10090"/>
    <lineage>
        <taxon>Eukaryota</taxon>
        <taxon>Metazoa</taxon>
        <taxon>Chordata</taxon>
        <taxon>Craniata</taxon>
        <taxon>Vertebrata</taxon>
        <taxon>Euteleostomi</taxon>
        <taxon>Mammalia</taxon>
        <taxon>Eutheria</taxon>
        <taxon>Euarchontoglires</taxon>
        <taxon>Glires</taxon>
        <taxon>Rodentia</taxon>
        <taxon>Myomorpha</taxon>
        <taxon>Muroidea</taxon>
        <taxon>Muridae</taxon>
        <taxon>Murinae</taxon>
        <taxon>Mus</taxon>
        <taxon>Mus</taxon>
    </lineage>
</organism>
<accession>Q69ZD9</accession>
<protein>
    <submittedName>
        <fullName evidence="4">MKIAA1645 protein</fullName>
    </submittedName>
</protein>
<dbReference type="Gene3D" id="2.130.10.10">
    <property type="entry name" value="YVTN repeat-like/Quinoprotein amine dehydrogenase"/>
    <property type="match status" value="2"/>
</dbReference>
<dbReference type="AGR" id="MGI:1338057"/>
<sequence>ADEVAARPSGPVALGSDLRGGVAVGSCPRKKPLCLVFSSGASDPGGPSWRSPRTAFTHMAALFPPPPGPRFVLRGTQSAVNTLHFCPPSQAAGNPLLFSGSQNGLVHIWSLQTRRIVTTLNGHGGQGVIWLKTLPQGHQLLSQGRDLRLCLWDLEEGRNTIMDSVQLDSVGFCRGSILVRGQQCWMLAVPGKGSDEVQILEMPSKTSVCTLKPEADARPGMPMCLGLWQTNSSLRPLLLAGYEDGSVTLWDISERKVCSQITCHEEPVMGLDFDSQKAKGISGSAGKVLAVWSLDDQQSLQVKKTHELTNPGIAEVTIRPDHKILATAGWDHRIRVFHWRTMKPLAVLAFHSAPVYCVAFAADGLLAAGSKDQRISIWSLYPCP</sequence>
<keyword evidence="1 3" id="KW-0853">WD repeat</keyword>
<dbReference type="SMART" id="SM00320">
    <property type="entry name" value="WD40"/>
    <property type="match status" value="6"/>
</dbReference>